<name>A0A7Z0CK47_9MICO</name>
<dbReference type="CDD" id="cd00090">
    <property type="entry name" value="HTH_ARSR"/>
    <property type="match status" value="1"/>
</dbReference>
<feature type="domain" description="HTH arsR-type" evidence="5">
    <location>
        <begin position="1"/>
        <end position="95"/>
    </location>
</feature>
<dbReference type="SMART" id="SM00418">
    <property type="entry name" value="HTH_ARSR"/>
    <property type="match status" value="1"/>
</dbReference>
<keyword evidence="3" id="KW-0804">Transcription</keyword>
<accession>A0A7Z0CK47</accession>
<keyword evidence="2" id="KW-0238">DNA-binding</keyword>
<keyword evidence="7" id="KW-1185">Reference proteome</keyword>
<dbReference type="Pfam" id="PF01022">
    <property type="entry name" value="HTH_5"/>
    <property type="match status" value="1"/>
</dbReference>
<dbReference type="PRINTS" id="PR00778">
    <property type="entry name" value="HTHARSR"/>
</dbReference>
<dbReference type="PANTHER" id="PTHR43132">
    <property type="entry name" value="ARSENICAL RESISTANCE OPERON REPRESSOR ARSR-RELATED"/>
    <property type="match status" value="1"/>
</dbReference>
<dbReference type="NCBIfam" id="NF033788">
    <property type="entry name" value="HTH_metalloreg"/>
    <property type="match status" value="1"/>
</dbReference>
<dbReference type="GO" id="GO:0003677">
    <property type="term" value="F:DNA binding"/>
    <property type="evidence" value="ECO:0007669"/>
    <property type="project" value="UniProtKB-KW"/>
</dbReference>
<dbReference type="Gene3D" id="1.10.10.10">
    <property type="entry name" value="Winged helix-like DNA-binding domain superfamily/Winged helix DNA-binding domain"/>
    <property type="match status" value="1"/>
</dbReference>
<dbReference type="InterPro" id="IPR036388">
    <property type="entry name" value="WH-like_DNA-bd_sf"/>
</dbReference>
<dbReference type="InterPro" id="IPR036390">
    <property type="entry name" value="WH_DNA-bd_sf"/>
</dbReference>
<gene>
    <name evidence="6" type="ORF">BKA03_001596</name>
</gene>
<feature type="region of interest" description="Disordered" evidence="4">
    <location>
        <begin position="109"/>
        <end position="134"/>
    </location>
</feature>
<dbReference type="InterPro" id="IPR001845">
    <property type="entry name" value="HTH_ArsR_DNA-bd_dom"/>
</dbReference>
<evidence type="ECO:0000256" key="4">
    <source>
        <dbReference type="SAM" id="MobiDB-lite"/>
    </source>
</evidence>
<dbReference type="AlphaFoldDB" id="A0A7Z0CK47"/>
<sequence>MTAPLQQMKADLFKAMGNPMRIRVLELLCERERSVGEMLVELGVGASALSQQLGVLRGTGLVLARREASAVYYSVTSPRVADLLAVGRQLRADLLSLQVDMLTDLRAEEDADSKDDTAGSADDTSALHAELRNS</sequence>
<evidence type="ECO:0000256" key="3">
    <source>
        <dbReference type="ARBA" id="ARBA00023163"/>
    </source>
</evidence>
<evidence type="ECO:0000313" key="6">
    <source>
        <dbReference type="EMBL" id="NYI41477.1"/>
    </source>
</evidence>
<dbReference type="GO" id="GO:0003700">
    <property type="term" value="F:DNA-binding transcription factor activity"/>
    <property type="evidence" value="ECO:0007669"/>
    <property type="project" value="InterPro"/>
</dbReference>
<evidence type="ECO:0000256" key="1">
    <source>
        <dbReference type="ARBA" id="ARBA00023015"/>
    </source>
</evidence>
<dbReference type="Proteomes" id="UP000547973">
    <property type="component" value="Unassembled WGS sequence"/>
</dbReference>
<proteinExistence type="predicted"/>
<evidence type="ECO:0000313" key="7">
    <source>
        <dbReference type="Proteomes" id="UP000547973"/>
    </source>
</evidence>
<dbReference type="RefSeq" id="WP_179397864.1">
    <property type="nucleotide sequence ID" value="NZ_JACBZO010000001.1"/>
</dbReference>
<evidence type="ECO:0000256" key="2">
    <source>
        <dbReference type="ARBA" id="ARBA00023125"/>
    </source>
</evidence>
<dbReference type="PROSITE" id="PS50987">
    <property type="entry name" value="HTH_ARSR_2"/>
    <property type="match status" value="1"/>
</dbReference>
<organism evidence="6 7">
    <name type="scientific">Demequina lutea</name>
    <dbReference type="NCBI Taxonomy" id="431489"/>
    <lineage>
        <taxon>Bacteria</taxon>
        <taxon>Bacillati</taxon>
        <taxon>Actinomycetota</taxon>
        <taxon>Actinomycetes</taxon>
        <taxon>Micrococcales</taxon>
        <taxon>Demequinaceae</taxon>
        <taxon>Demequina</taxon>
    </lineage>
</organism>
<dbReference type="PANTHER" id="PTHR43132:SF2">
    <property type="entry name" value="ARSENICAL RESISTANCE OPERON REPRESSOR ARSR-RELATED"/>
    <property type="match status" value="1"/>
</dbReference>
<dbReference type="SUPFAM" id="SSF46785">
    <property type="entry name" value="Winged helix' DNA-binding domain"/>
    <property type="match status" value="1"/>
</dbReference>
<evidence type="ECO:0000259" key="5">
    <source>
        <dbReference type="PROSITE" id="PS50987"/>
    </source>
</evidence>
<dbReference type="InterPro" id="IPR011991">
    <property type="entry name" value="ArsR-like_HTH"/>
</dbReference>
<protein>
    <submittedName>
        <fullName evidence="6">ArsR family transcriptional regulator</fullName>
    </submittedName>
</protein>
<reference evidence="6 7" key="1">
    <citation type="submission" date="2020-07" db="EMBL/GenBank/DDBJ databases">
        <title>Sequencing the genomes of 1000 actinobacteria strains.</title>
        <authorList>
            <person name="Klenk H.-P."/>
        </authorList>
    </citation>
    <scope>NUCLEOTIDE SEQUENCE [LARGE SCALE GENOMIC DNA]</scope>
    <source>
        <strain evidence="6 7">DSM 19970</strain>
    </source>
</reference>
<keyword evidence="1" id="KW-0805">Transcription regulation</keyword>
<dbReference type="EMBL" id="JACBZO010000001">
    <property type="protein sequence ID" value="NYI41477.1"/>
    <property type="molecule type" value="Genomic_DNA"/>
</dbReference>
<comment type="caution">
    <text evidence="6">The sequence shown here is derived from an EMBL/GenBank/DDBJ whole genome shotgun (WGS) entry which is preliminary data.</text>
</comment>
<dbReference type="InterPro" id="IPR051011">
    <property type="entry name" value="Metal_resp_trans_reg"/>
</dbReference>